<comment type="caution">
    <text evidence="1">The sequence shown here is derived from an EMBL/GenBank/DDBJ whole genome shotgun (WGS) entry which is preliminary data.</text>
</comment>
<name>A0AAD9RD85_9HYME</name>
<accession>A0AAD9RD85</accession>
<dbReference type="EMBL" id="JAIFRP010004191">
    <property type="protein sequence ID" value="KAK2577617.1"/>
    <property type="molecule type" value="Genomic_DNA"/>
</dbReference>
<keyword evidence="2" id="KW-1185">Reference proteome</keyword>
<feature type="non-terminal residue" evidence="1">
    <location>
        <position position="96"/>
    </location>
</feature>
<proteinExistence type="predicted"/>
<sequence>MPINLGGSGVQIQELHFTADGYPKQTSDNNGVITWSATVISRGVINSDDDDSDIIVELPPIWWSWLDEIVNRDLPEYVVKPNTAAINLTKPTLDGR</sequence>
<reference evidence="1" key="2">
    <citation type="journal article" date="2023" name="Commun. Biol.">
        <title>Intrasexual cuticular hydrocarbon dimorphism in a wasp sheds light on hydrocarbon biosynthesis genes in Hymenoptera.</title>
        <authorList>
            <person name="Moris V.C."/>
            <person name="Podsiadlowski L."/>
            <person name="Martin S."/>
            <person name="Oeyen J.P."/>
            <person name="Donath A."/>
            <person name="Petersen M."/>
            <person name="Wilbrandt J."/>
            <person name="Misof B."/>
            <person name="Liedtke D."/>
            <person name="Thamm M."/>
            <person name="Scheiner R."/>
            <person name="Schmitt T."/>
            <person name="Niehuis O."/>
        </authorList>
    </citation>
    <scope>NUCLEOTIDE SEQUENCE</scope>
    <source>
        <strain evidence="1">GBR_01_08_01A</strain>
    </source>
</reference>
<reference evidence="1" key="1">
    <citation type="submission" date="2021-08" db="EMBL/GenBank/DDBJ databases">
        <authorList>
            <person name="Misof B."/>
            <person name="Oliver O."/>
            <person name="Podsiadlowski L."/>
            <person name="Donath A."/>
            <person name="Peters R."/>
            <person name="Mayer C."/>
            <person name="Rust J."/>
            <person name="Gunkel S."/>
            <person name="Lesny P."/>
            <person name="Martin S."/>
            <person name="Oeyen J.P."/>
            <person name="Petersen M."/>
            <person name="Panagiotis P."/>
            <person name="Wilbrandt J."/>
            <person name="Tanja T."/>
        </authorList>
    </citation>
    <scope>NUCLEOTIDE SEQUENCE</scope>
    <source>
        <strain evidence="1">GBR_01_08_01A</strain>
        <tissue evidence="1">Thorax + abdomen</tissue>
    </source>
</reference>
<dbReference type="AlphaFoldDB" id="A0AAD9RD85"/>
<evidence type="ECO:0000313" key="1">
    <source>
        <dbReference type="EMBL" id="KAK2577617.1"/>
    </source>
</evidence>
<gene>
    <name evidence="1" type="ORF">KPH14_000399</name>
</gene>
<organism evidence="1 2">
    <name type="scientific">Odynerus spinipes</name>
    <dbReference type="NCBI Taxonomy" id="1348599"/>
    <lineage>
        <taxon>Eukaryota</taxon>
        <taxon>Metazoa</taxon>
        <taxon>Ecdysozoa</taxon>
        <taxon>Arthropoda</taxon>
        <taxon>Hexapoda</taxon>
        <taxon>Insecta</taxon>
        <taxon>Pterygota</taxon>
        <taxon>Neoptera</taxon>
        <taxon>Endopterygota</taxon>
        <taxon>Hymenoptera</taxon>
        <taxon>Apocrita</taxon>
        <taxon>Aculeata</taxon>
        <taxon>Vespoidea</taxon>
        <taxon>Vespidae</taxon>
        <taxon>Eumeninae</taxon>
        <taxon>Odynerus</taxon>
    </lineage>
</organism>
<evidence type="ECO:0000313" key="2">
    <source>
        <dbReference type="Proteomes" id="UP001258017"/>
    </source>
</evidence>
<protein>
    <submittedName>
        <fullName evidence="1">Uncharacterized protein</fullName>
    </submittedName>
</protein>
<dbReference type="Proteomes" id="UP001258017">
    <property type="component" value="Unassembled WGS sequence"/>
</dbReference>